<proteinExistence type="predicted"/>
<accession>M2LW52</accession>
<dbReference type="Proteomes" id="UP000011761">
    <property type="component" value="Unassembled WGS sequence"/>
</dbReference>
<keyword evidence="2" id="KW-1185">Reference proteome</keyword>
<evidence type="ECO:0000313" key="2">
    <source>
        <dbReference type="Proteomes" id="UP000011761"/>
    </source>
</evidence>
<dbReference type="AlphaFoldDB" id="M2LW52"/>
<dbReference type="KEGG" id="bcom:BAUCODRAFT_383526"/>
<organism evidence="1 2">
    <name type="scientific">Baudoinia panamericana (strain UAMH 10762)</name>
    <name type="common">Angels' share fungus</name>
    <name type="synonym">Baudoinia compniacensis (strain UAMH 10762)</name>
    <dbReference type="NCBI Taxonomy" id="717646"/>
    <lineage>
        <taxon>Eukaryota</taxon>
        <taxon>Fungi</taxon>
        <taxon>Dikarya</taxon>
        <taxon>Ascomycota</taxon>
        <taxon>Pezizomycotina</taxon>
        <taxon>Dothideomycetes</taxon>
        <taxon>Dothideomycetidae</taxon>
        <taxon>Mycosphaerellales</taxon>
        <taxon>Teratosphaeriaceae</taxon>
        <taxon>Baudoinia</taxon>
    </lineage>
</organism>
<dbReference type="GeneID" id="19113512"/>
<dbReference type="HOGENOM" id="CLU_1660405_0_0_1"/>
<reference evidence="1 2" key="1">
    <citation type="journal article" date="2012" name="PLoS Pathog.">
        <title>Diverse lifestyles and strategies of plant pathogenesis encoded in the genomes of eighteen Dothideomycetes fungi.</title>
        <authorList>
            <person name="Ohm R.A."/>
            <person name="Feau N."/>
            <person name="Henrissat B."/>
            <person name="Schoch C.L."/>
            <person name="Horwitz B.A."/>
            <person name="Barry K.W."/>
            <person name="Condon B.J."/>
            <person name="Copeland A.C."/>
            <person name="Dhillon B."/>
            <person name="Glaser F."/>
            <person name="Hesse C.N."/>
            <person name="Kosti I."/>
            <person name="LaButti K."/>
            <person name="Lindquist E.A."/>
            <person name="Lucas S."/>
            <person name="Salamov A.A."/>
            <person name="Bradshaw R.E."/>
            <person name="Ciuffetti L."/>
            <person name="Hamelin R.C."/>
            <person name="Kema G.H.J."/>
            <person name="Lawrence C."/>
            <person name="Scott J.A."/>
            <person name="Spatafora J.W."/>
            <person name="Turgeon B.G."/>
            <person name="de Wit P.J.G.M."/>
            <person name="Zhong S."/>
            <person name="Goodwin S.B."/>
            <person name="Grigoriev I.V."/>
        </authorList>
    </citation>
    <scope>NUCLEOTIDE SEQUENCE [LARGE SCALE GENOMIC DNA]</scope>
    <source>
        <strain evidence="1 2">UAMH 10762</strain>
    </source>
</reference>
<dbReference type="RefSeq" id="XP_007674002.1">
    <property type="nucleotide sequence ID" value="XM_007675812.1"/>
</dbReference>
<evidence type="ECO:0000313" key="1">
    <source>
        <dbReference type="EMBL" id="EMC98892.1"/>
    </source>
</evidence>
<protein>
    <submittedName>
        <fullName evidence="1">Uncharacterized protein</fullName>
    </submittedName>
</protein>
<dbReference type="EMBL" id="KB445552">
    <property type="protein sequence ID" value="EMC98892.1"/>
    <property type="molecule type" value="Genomic_DNA"/>
</dbReference>
<gene>
    <name evidence="1" type="ORF">BAUCODRAFT_383526</name>
</gene>
<sequence length="159" mass="17713">MDNAPHHRSCTASHLRIVIRPDHMLHGRTLAFALYTTMAFCAAEFDGNTTERELGGCGQSCPPPTSRSAAVTCCWNRAYCPSSYSHKRDLISERRASGPGRGQHLPVRLLHSVGCCRAAQAAGWKRSFRNVRLLSVHRSLTPYRTLLDPIQAMVAVWRI</sequence>
<name>M2LW52_BAUPA</name>